<dbReference type="EC" id="2.3.1.269" evidence="8"/>
<dbReference type="NCBIfam" id="TIGR00546">
    <property type="entry name" value="lnt"/>
    <property type="match status" value="1"/>
</dbReference>
<dbReference type="Gene3D" id="3.60.110.10">
    <property type="entry name" value="Carbon-nitrogen hydrolase"/>
    <property type="match status" value="1"/>
</dbReference>
<gene>
    <name evidence="8" type="primary">lnt</name>
    <name evidence="11" type="ORF">GCM10010126_63560</name>
</gene>
<feature type="transmembrane region" description="Helical" evidence="8">
    <location>
        <begin position="236"/>
        <end position="258"/>
    </location>
</feature>
<evidence type="ECO:0000313" key="12">
    <source>
        <dbReference type="Proteomes" id="UP000627984"/>
    </source>
</evidence>
<comment type="similarity">
    <text evidence="8">Belongs to the CN hydrolase family. Apolipoprotein N-acyltransferase subfamily.</text>
</comment>
<dbReference type="Pfam" id="PF20154">
    <property type="entry name" value="LNT_N"/>
    <property type="match status" value="1"/>
</dbReference>
<proteinExistence type="inferred from homology"/>
<keyword evidence="3 8" id="KW-0808">Transferase</keyword>
<evidence type="ECO:0000313" key="11">
    <source>
        <dbReference type="EMBL" id="GGK95411.1"/>
    </source>
</evidence>
<comment type="subcellular location">
    <subcellularLocation>
        <location evidence="1 8">Cell membrane</location>
        <topology evidence="1 8">Multi-pass membrane protein</topology>
    </subcellularLocation>
</comment>
<evidence type="ECO:0000256" key="6">
    <source>
        <dbReference type="ARBA" id="ARBA00023136"/>
    </source>
</evidence>
<comment type="function">
    <text evidence="8">Catalyzes the phospholipid dependent N-acylation of the N-terminal cysteine of apolipoprotein, the last step in lipoprotein maturation.</text>
</comment>
<dbReference type="Proteomes" id="UP000627984">
    <property type="component" value="Unassembled WGS sequence"/>
</dbReference>
<dbReference type="InterPro" id="IPR004563">
    <property type="entry name" value="Apolipo_AcylTrfase"/>
</dbReference>
<evidence type="ECO:0000256" key="7">
    <source>
        <dbReference type="ARBA" id="ARBA00023315"/>
    </source>
</evidence>
<dbReference type="PANTHER" id="PTHR38686:SF1">
    <property type="entry name" value="APOLIPOPROTEIN N-ACYLTRANSFERASE"/>
    <property type="match status" value="1"/>
</dbReference>
<dbReference type="InterPro" id="IPR045378">
    <property type="entry name" value="LNT_N"/>
</dbReference>
<feature type="compositionally biased region" description="Pro residues" evidence="9">
    <location>
        <begin position="211"/>
        <end position="225"/>
    </location>
</feature>
<feature type="region of interest" description="Disordered" evidence="9">
    <location>
        <begin position="201"/>
        <end position="226"/>
    </location>
</feature>
<feature type="transmembrane region" description="Helical" evidence="8">
    <location>
        <begin position="35"/>
        <end position="64"/>
    </location>
</feature>
<evidence type="ECO:0000256" key="2">
    <source>
        <dbReference type="ARBA" id="ARBA00022475"/>
    </source>
</evidence>
<dbReference type="PANTHER" id="PTHR38686">
    <property type="entry name" value="APOLIPOPROTEIN N-ACYLTRANSFERASE"/>
    <property type="match status" value="1"/>
</dbReference>
<feature type="domain" description="CN hydrolase" evidence="10">
    <location>
        <begin position="280"/>
        <end position="531"/>
    </location>
</feature>
<dbReference type="PROSITE" id="PS50263">
    <property type="entry name" value="CN_HYDROLASE"/>
    <property type="match status" value="1"/>
</dbReference>
<dbReference type="EMBL" id="BMQD01000032">
    <property type="protein sequence ID" value="GGK95411.1"/>
    <property type="molecule type" value="Genomic_DNA"/>
</dbReference>
<reference evidence="11" key="2">
    <citation type="submission" date="2022-09" db="EMBL/GenBank/DDBJ databases">
        <authorList>
            <person name="Sun Q."/>
            <person name="Ohkuma M."/>
        </authorList>
    </citation>
    <scope>NUCLEOTIDE SEQUENCE</scope>
    <source>
        <strain evidence="11">JCM 3093</strain>
    </source>
</reference>
<dbReference type="GO" id="GO:0042158">
    <property type="term" value="P:lipoprotein biosynthetic process"/>
    <property type="evidence" value="ECO:0007669"/>
    <property type="project" value="UniProtKB-UniRule"/>
</dbReference>
<organism evidence="11 12">
    <name type="scientific">Planomonospora parontospora</name>
    <dbReference type="NCBI Taxonomy" id="58119"/>
    <lineage>
        <taxon>Bacteria</taxon>
        <taxon>Bacillati</taxon>
        <taxon>Actinomycetota</taxon>
        <taxon>Actinomycetes</taxon>
        <taxon>Streptosporangiales</taxon>
        <taxon>Streptosporangiaceae</taxon>
        <taxon>Planomonospora</taxon>
    </lineage>
</organism>
<dbReference type="AlphaFoldDB" id="A0AA37BNN5"/>
<evidence type="ECO:0000256" key="3">
    <source>
        <dbReference type="ARBA" id="ARBA00022679"/>
    </source>
</evidence>
<evidence type="ECO:0000259" key="10">
    <source>
        <dbReference type="PROSITE" id="PS50263"/>
    </source>
</evidence>
<dbReference type="SUPFAM" id="SSF56317">
    <property type="entry name" value="Carbon-nitrogen hydrolase"/>
    <property type="match status" value="1"/>
</dbReference>
<feature type="transmembrane region" description="Helical" evidence="8">
    <location>
        <begin position="102"/>
        <end position="125"/>
    </location>
</feature>
<dbReference type="CDD" id="cd07571">
    <property type="entry name" value="ALP_N-acyl_transferase"/>
    <property type="match status" value="1"/>
</dbReference>
<protein>
    <recommendedName>
        <fullName evidence="8">Apolipoprotein N-acyltransferase</fullName>
        <shortName evidence="8">ALP N-acyltransferase</shortName>
        <ecNumber evidence="8">2.3.1.269</ecNumber>
    </recommendedName>
</protein>
<feature type="transmembrane region" description="Helical" evidence="8">
    <location>
        <begin position="76"/>
        <end position="96"/>
    </location>
</feature>
<evidence type="ECO:0000256" key="9">
    <source>
        <dbReference type="SAM" id="MobiDB-lite"/>
    </source>
</evidence>
<accession>A0AA37BNN5</accession>
<reference evidence="11" key="1">
    <citation type="journal article" date="2014" name="Int. J. Syst. Evol. Microbiol.">
        <title>Complete genome sequence of Corynebacterium casei LMG S-19264T (=DSM 44701T), isolated from a smear-ripened cheese.</title>
        <authorList>
            <consortium name="US DOE Joint Genome Institute (JGI-PGF)"/>
            <person name="Walter F."/>
            <person name="Albersmeier A."/>
            <person name="Kalinowski J."/>
            <person name="Ruckert C."/>
        </authorList>
    </citation>
    <scope>NUCLEOTIDE SEQUENCE</scope>
    <source>
        <strain evidence="11">JCM 3093</strain>
    </source>
</reference>
<evidence type="ECO:0000256" key="1">
    <source>
        <dbReference type="ARBA" id="ARBA00004651"/>
    </source>
</evidence>
<feature type="transmembrane region" description="Helical" evidence="8">
    <location>
        <begin position="132"/>
        <end position="150"/>
    </location>
</feature>
<feature type="region of interest" description="Disordered" evidence="9">
    <location>
        <begin position="1"/>
        <end position="25"/>
    </location>
</feature>
<dbReference type="InterPro" id="IPR036526">
    <property type="entry name" value="C-N_Hydrolase_sf"/>
</dbReference>
<dbReference type="GO" id="GO:0005886">
    <property type="term" value="C:plasma membrane"/>
    <property type="evidence" value="ECO:0007669"/>
    <property type="project" value="UniProtKB-SubCell"/>
</dbReference>
<keyword evidence="2 8" id="KW-1003">Cell membrane</keyword>
<keyword evidence="6 8" id="KW-0472">Membrane</keyword>
<dbReference type="HAMAP" id="MF_01148">
    <property type="entry name" value="Lnt"/>
    <property type="match status" value="1"/>
</dbReference>
<comment type="pathway">
    <text evidence="8">Protein modification; lipoprotein biosynthesis (N-acyl transfer).</text>
</comment>
<keyword evidence="7 8" id="KW-0012">Acyltransferase</keyword>
<evidence type="ECO:0000256" key="8">
    <source>
        <dbReference type="HAMAP-Rule" id="MF_01148"/>
    </source>
</evidence>
<comment type="catalytic activity">
    <reaction evidence="8">
        <text>N-terminal S-1,2-diacyl-sn-glyceryl-L-cysteinyl-[lipoprotein] + a glycerophospholipid = N-acyl-S-1,2-diacyl-sn-glyceryl-L-cysteinyl-[lipoprotein] + a 2-acyl-sn-glycero-3-phospholipid + H(+)</text>
        <dbReference type="Rhea" id="RHEA:48228"/>
        <dbReference type="Rhea" id="RHEA-COMP:14681"/>
        <dbReference type="Rhea" id="RHEA-COMP:14684"/>
        <dbReference type="ChEBI" id="CHEBI:15378"/>
        <dbReference type="ChEBI" id="CHEBI:136912"/>
        <dbReference type="ChEBI" id="CHEBI:140656"/>
        <dbReference type="ChEBI" id="CHEBI:140657"/>
        <dbReference type="ChEBI" id="CHEBI:140660"/>
        <dbReference type="EC" id="2.3.1.269"/>
    </reaction>
</comment>
<feature type="transmembrane region" description="Helical" evidence="8">
    <location>
        <begin position="170"/>
        <end position="195"/>
    </location>
</feature>
<dbReference type="InterPro" id="IPR003010">
    <property type="entry name" value="C-N_Hydrolase"/>
</dbReference>
<name>A0AA37BNN5_9ACTN</name>
<evidence type="ECO:0000256" key="4">
    <source>
        <dbReference type="ARBA" id="ARBA00022692"/>
    </source>
</evidence>
<comment type="caution">
    <text evidence="11">The sequence shown here is derived from an EMBL/GenBank/DDBJ whole genome shotgun (WGS) entry which is preliminary data.</text>
</comment>
<sequence length="581" mass="60272">MVQEKTAPPPGAPPAASREGAPGGPRWRDPLGRTAAVAAGGLLLFLAFPPLGFWFLAPLGAALVIRAVHGARPRRAAWLGFAGGLAFLGPGLHWVTPIGVDAWLGLIALESLFYAAWAAGTALVVRLPLWPLWSAALWVAMEWARGTFPFGGFPWARVAFSQGGSVFTPYAALGGAPLVSFAVVLCGGLLALASLRAPGPPGRRGRAGAPPAAPAAAPAPAPPVERLPVRSSARSAALPIALPLALPVALPLAGALAVPAAAFAVPRPGDEGRSVTVGVIQGNVPGRGMTPLGDEPAVVLRNHTGKLHEMARAVREGAMARPDVVVLPENSTDIDPYRSETARAEIDAAVRDVGVPVLVGAVVGVGEKNRATRSLVWDPVTGPGAYYDKQKLVPFGEFTPMQDLVLALFERAGLVGKQSVPGTRDGDLRLGPVTVGAVNCYEVAFDGVVRGTVRTGASPLVVQTNNATYALTGLPAQQLAMSQLRAVEHNRAVVTAAITGISASVTPEGEVVWRTRELVQDMAVLEIPVRTRKTVATRVGALPEWALILVGTAALAAVPVLRRRGSARPVTRSDDQQVGDV</sequence>
<evidence type="ECO:0000256" key="5">
    <source>
        <dbReference type="ARBA" id="ARBA00022989"/>
    </source>
</evidence>
<dbReference type="RefSeq" id="WP_191898105.1">
    <property type="nucleotide sequence ID" value="NZ_BMQD01000032.1"/>
</dbReference>
<keyword evidence="4 8" id="KW-0812">Transmembrane</keyword>
<dbReference type="Pfam" id="PF00795">
    <property type="entry name" value="CN_hydrolase"/>
    <property type="match status" value="1"/>
</dbReference>
<keyword evidence="5 8" id="KW-1133">Transmembrane helix</keyword>
<dbReference type="GO" id="GO:0016410">
    <property type="term" value="F:N-acyltransferase activity"/>
    <property type="evidence" value="ECO:0007669"/>
    <property type="project" value="UniProtKB-UniRule"/>
</dbReference>